<organism evidence="2 3">
    <name type="scientific">Entamoeba invadens IP1</name>
    <dbReference type="NCBI Taxonomy" id="370355"/>
    <lineage>
        <taxon>Eukaryota</taxon>
        <taxon>Amoebozoa</taxon>
        <taxon>Evosea</taxon>
        <taxon>Archamoebae</taxon>
        <taxon>Mastigamoebida</taxon>
        <taxon>Entamoebidae</taxon>
        <taxon>Entamoeba</taxon>
    </lineage>
</organism>
<dbReference type="AlphaFoldDB" id="A0A0A1TZ84"/>
<feature type="coiled-coil region" evidence="1">
    <location>
        <begin position="85"/>
        <end position="129"/>
    </location>
</feature>
<dbReference type="GeneID" id="14884500"/>
<gene>
    <name evidence="2" type="ORF">EIN_465150</name>
</gene>
<dbReference type="EMBL" id="KB207056">
    <property type="protein sequence ID" value="ELP85517.1"/>
    <property type="molecule type" value="Genomic_DNA"/>
</dbReference>
<evidence type="ECO:0000313" key="2">
    <source>
        <dbReference type="EMBL" id="ELP85517.1"/>
    </source>
</evidence>
<keyword evidence="3" id="KW-1185">Reference proteome</keyword>
<dbReference type="KEGG" id="eiv:EIN_465150"/>
<keyword evidence="1" id="KW-0175">Coiled coil</keyword>
<reference evidence="2 3" key="1">
    <citation type="submission" date="2012-10" db="EMBL/GenBank/DDBJ databases">
        <authorList>
            <person name="Zafar N."/>
            <person name="Inman J."/>
            <person name="Hall N."/>
            <person name="Lorenzi H."/>
            <person name="Caler E."/>
        </authorList>
    </citation>
    <scope>NUCLEOTIDE SEQUENCE [LARGE SCALE GENOMIC DNA]</scope>
    <source>
        <strain evidence="2 3">IP1</strain>
    </source>
</reference>
<dbReference type="RefSeq" id="XP_004184863.1">
    <property type="nucleotide sequence ID" value="XM_004184815.1"/>
</dbReference>
<accession>A0A0A1TZ84</accession>
<proteinExistence type="predicted"/>
<sequence length="181" mass="21407">MLPIVDRPLLNEAELATGHERLFGPDIYVLQDEKKSELLKSTFEELVKSYITTKDQLVSTPDTLTKMSEYYVSNTEVSITKEDRMKSLQEQMEIHERIYDKMDEEDKRREEIKQKCHQLQLQLTTLKEIINTIIKSNKNDDLTFYKTYDDNIYEMIDLETKLCDEEKSPLLLKIADIEPKH</sequence>
<evidence type="ECO:0000256" key="1">
    <source>
        <dbReference type="SAM" id="Coils"/>
    </source>
</evidence>
<evidence type="ECO:0000313" key="3">
    <source>
        <dbReference type="Proteomes" id="UP000014680"/>
    </source>
</evidence>
<dbReference type="VEuPathDB" id="AmoebaDB:EIN_465150"/>
<name>A0A0A1TZ84_ENTIV</name>
<protein>
    <submittedName>
        <fullName evidence="2">Uncharacterized protein</fullName>
    </submittedName>
</protein>
<dbReference type="Proteomes" id="UP000014680">
    <property type="component" value="Unassembled WGS sequence"/>
</dbReference>